<dbReference type="InterPro" id="IPR029464">
    <property type="entry name" value="HSDR_N"/>
</dbReference>
<name>A0ABS5VRS8_9BACT</name>
<sequence length="148" mass="17176">MYKLNLPQYEYNVKKADGKVWIFDVIRKKYIVLTPEEWVRQHFVHYLIQHLHYPKSLIKVEGGLSYNQLKKRSDIVVFDREGQPWMVVECKSPEIKITAASSHQASVYNASLKAKYITVSNGLVHFCSLVDWQQGKTELLTTIPSYGS</sequence>
<protein>
    <submittedName>
        <fullName evidence="2">Type I restriction enzyme HsdR N-terminal domain-containing protein</fullName>
    </submittedName>
</protein>
<dbReference type="EMBL" id="JAHESD010000016">
    <property type="protein sequence ID" value="MBT1703492.1"/>
    <property type="molecule type" value="Genomic_DNA"/>
</dbReference>
<dbReference type="RefSeq" id="WP_254153454.1">
    <property type="nucleotide sequence ID" value="NZ_JAHESD010000016.1"/>
</dbReference>
<dbReference type="Pfam" id="PF13588">
    <property type="entry name" value="HSDR_N_2"/>
    <property type="match status" value="1"/>
</dbReference>
<dbReference type="Proteomes" id="UP000772618">
    <property type="component" value="Unassembled WGS sequence"/>
</dbReference>
<keyword evidence="3" id="KW-1185">Reference proteome</keyword>
<evidence type="ECO:0000313" key="3">
    <source>
        <dbReference type="Proteomes" id="UP000772618"/>
    </source>
</evidence>
<evidence type="ECO:0000259" key="1">
    <source>
        <dbReference type="Pfam" id="PF13588"/>
    </source>
</evidence>
<reference evidence="2 3" key="1">
    <citation type="submission" date="2021-05" db="EMBL/GenBank/DDBJ databases">
        <title>A Polyphasic approach of four new species of the genus Ohtaekwangia: Ohtaekwangia histidinii sp. nov., Ohtaekwangia cretensis sp. nov., Ohtaekwangia indiensis sp. nov., Ohtaekwangia reichenbachii sp. nov. from diverse environment.</title>
        <authorList>
            <person name="Octaviana S."/>
        </authorList>
    </citation>
    <scope>NUCLEOTIDE SEQUENCE [LARGE SCALE GENOMIC DNA]</scope>
    <source>
        <strain evidence="2 3">PWU20</strain>
    </source>
</reference>
<comment type="caution">
    <text evidence="2">The sequence shown here is derived from an EMBL/GenBank/DDBJ whole genome shotgun (WGS) entry which is preliminary data.</text>
</comment>
<proteinExistence type="predicted"/>
<feature type="domain" description="Type I restriction enzyme R protein N-terminal" evidence="1">
    <location>
        <begin position="35"/>
        <end position="144"/>
    </location>
</feature>
<organism evidence="2 3">
    <name type="scientific">Chryseosolibacter indicus</name>
    <dbReference type="NCBI Taxonomy" id="2782351"/>
    <lineage>
        <taxon>Bacteria</taxon>
        <taxon>Pseudomonadati</taxon>
        <taxon>Bacteroidota</taxon>
        <taxon>Cytophagia</taxon>
        <taxon>Cytophagales</taxon>
        <taxon>Chryseotaleaceae</taxon>
        <taxon>Chryseosolibacter</taxon>
    </lineage>
</organism>
<accession>A0ABS5VRS8</accession>
<gene>
    <name evidence="2" type="ORF">KK060_09390</name>
</gene>
<evidence type="ECO:0000313" key="2">
    <source>
        <dbReference type="EMBL" id="MBT1703492.1"/>
    </source>
</evidence>
<dbReference type="Gene3D" id="3.90.1570.30">
    <property type="match status" value="1"/>
</dbReference>